<dbReference type="GO" id="GO:0005886">
    <property type="term" value="C:plasma membrane"/>
    <property type="evidence" value="ECO:0007669"/>
    <property type="project" value="UniProtKB-SubCell"/>
</dbReference>
<dbReference type="Proteomes" id="UP000249066">
    <property type="component" value="Unassembled WGS sequence"/>
</dbReference>
<protein>
    <submittedName>
        <fullName evidence="8">DedA family protein</fullName>
    </submittedName>
</protein>
<dbReference type="PANTHER" id="PTHR42709">
    <property type="entry name" value="ALKALINE PHOSPHATASE LIKE PROTEIN"/>
    <property type="match status" value="1"/>
</dbReference>
<feature type="transmembrane region" description="Helical" evidence="6">
    <location>
        <begin position="50"/>
        <end position="71"/>
    </location>
</feature>
<dbReference type="EMBL" id="QFNN01000018">
    <property type="protein sequence ID" value="PZO90921.1"/>
    <property type="molecule type" value="Genomic_DNA"/>
</dbReference>
<feature type="transmembrane region" description="Helical" evidence="6">
    <location>
        <begin position="12"/>
        <end position="30"/>
    </location>
</feature>
<evidence type="ECO:0000256" key="1">
    <source>
        <dbReference type="ARBA" id="ARBA00004651"/>
    </source>
</evidence>
<dbReference type="Pfam" id="PF09335">
    <property type="entry name" value="VTT_dom"/>
    <property type="match status" value="1"/>
</dbReference>
<proteinExistence type="predicted"/>
<comment type="subcellular location">
    <subcellularLocation>
        <location evidence="1">Cell membrane</location>
        <topology evidence="1">Multi-pass membrane protein</topology>
    </subcellularLocation>
</comment>
<name>A0A2W5C746_9SPHN</name>
<sequence length="202" mass="22348">MTQWITELVGRLGYLAIALLMMLENIFPPIPSEVIMPLAGYSAADGKLNIIFVILSGTVGTSAGAFFWWWIASKLGERRLKGWAGSHGRWLTLSPAEIDHIDGWFERHRIWAIPIAHVIPGFRTLISIPAGLFGTKLPRFLMLTIIGATAWNSVLAGMGYWLEGKSGAVDQYLGTAGMVIMGGILLYYLYRVFTFQARTDNA</sequence>
<keyword evidence="2" id="KW-1003">Cell membrane</keyword>
<comment type="caution">
    <text evidence="8">The sequence shown here is derived from an EMBL/GenBank/DDBJ whole genome shotgun (WGS) entry which is preliminary data.</text>
</comment>
<feature type="transmembrane region" description="Helical" evidence="6">
    <location>
        <begin position="140"/>
        <end position="160"/>
    </location>
</feature>
<evidence type="ECO:0000256" key="3">
    <source>
        <dbReference type="ARBA" id="ARBA00022692"/>
    </source>
</evidence>
<reference evidence="8 9" key="1">
    <citation type="submission" date="2017-08" db="EMBL/GenBank/DDBJ databases">
        <title>Infants hospitalized years apart are colonized by the same room-sourced microbial strains.</title>
        <authorList>
            <person name="Brooks B."/>
            <person name="Olm M.R."/>
            <person name="Firek B.A."/>
            <person name="Baker R."/>
            <person name="Thomas B.C."/>
            <person name="Morowitz M.J."/>
            <person name="Banfield J.F."/>
        </authorList>
    </citation>
    <scope>NUCLEOTIDE SEQUENCE [LARGE SCALE GENOMIC DNA]</scope>
    <source>
        <strain evidence="8">S2_018_000_R2_101</strain>
    </source>
</reference>
<evidence type="ECO:0000256" key="4">
    <source>
        <dbReference type="ARBA" id="ARBA00022989"/>
    </source>
</evidence>
<keyword evidence="3 6" id="KW-0812">Transmembrane</keyword>
<evidence type="ECO:0000313" key="8">
    <source>
        <dbReference type="EMBL" id="PZO90921.1"/>
    </source>
</evidence>
<keyword evidence="4 6" id="KW-1133">Transmembrane helix</keyword>
<evidence type="ECO:0000256" key="2">
    <source>
        <dbReference type="ARBA" id="ARBA00022475"/>
    </source>
</evidence>
<keyword evidence="5 6" id="KW-0472">Membrane</keyword>
<evidence type="ECO:0000313" key="9">
    <source>
        <dbReference type="Proteomes" id="UP000249066"/>
    </source>
</evidence>
<accession>A0A2W5C746</accession>
<organism evidence="8 9">
    <name type="scientific">Sphingomonas sanxanigenens</name>
    <dbReference type="NCBI Taxonomy" id="397260"/>
    <lineage>
        <taxon>Bacteria</taxon>
        <taxon>Pseudomonadati</taxon>
        <taxon>Pseudomonadota</taxon>
        <taxon>Alphaproteobacteria</taxon>
        <taxon>Sphingomonadales</taxon>
        <taxon>Sphingomonadaceae</taxon>
        <taxon>Sphingomonas</taxon>
    </lineage>
</organism>
<evidence type="ECO:0000259" key="7">
    <source>
        <dbReference type="Pfam" id="PF09335"/>
    </source>
</evidence>
<dbReference type="InterPro" id="IPR051311">
    <property type="entry name" value="DedA_domain"/>
</dbReference>
<gene>
    <name evidence="8" type="ORF">DI623_05130</name>
</gene>
<dbReference type="PANTHER" id="PTHR42709:SF6">
    <property type="entry name" value="UNDECAPRENYL PHOSPHATE TRANSPORTER A"/>
    <property type="match status" value="1"/>
</dbReference>
<evidence type="ECO:0000256" key="5">
    <source>
        <dbReference type="ARBA" id="ARBA00023136"/>
    </source>
</evidence>
<dbReference type="AlphaFoldDB" id="A0A2W5C746"/>
<evidence type="ECO:0000256" key="6">
    <source>
        <dbReference type="SAM" id="Phobius"/>
    </source>
</evidence>
<dbReference type="InterPro" id="IPR032816">
    <property type="entry name" value="VTT_dom"/>
</dbReference>
<feature type="transmembrane region" description="Helical" evidence="6">
    <location>
        <begin position="172"/>
        <end position="190"/>
    </location>
</feature>
<feature type="domain" description="VTT" evidence="7">
    <location>
        <begin position="30"/>
        <end position="160"/>
    </location>
</feature>